<proteinExistence type="predicted"/>
<evidence type="ECO:0000259" key="1">
    <source>
        <dbReference type="Pfam" id="PF14214"/>
    </source>
</evidence>
<evidence type="ECO:0000313" key="3">
    <source>
        <dbReference type="Proteomes" id="UP000054495"/>
    </source>
</evidence>
<reference evidence="2 3" key="1">
    <citation type="submission" date="2013-05" db="EMBL/GenBank/DDBJ databases">
        <title>Draft genome of the parasitic nematode Anyclostoma ceylanicum.</title>
        <authorList>
            <person name="Mitreva M."/>
        </authorList>
    </citation>
    <scope>NUCLEOTIDE SEQUENCE [LARGE SCALE GENOMIC DNA]</scope>
</reference>
<feature type="domain" description="Helitron helicase-like" evidence="1">
    <location>
        <begin position="93"/>
        <end position="254"/>
    </location>
</feature>
<dbReference type="EMBL" id="KE125867">
    <property type="protein sequence ID" value="EPB66892.1"/>
    <property type="molecule type" value="Genomic_DNA"/>
</dbReference>
<sequence>MASMGAQLDTPRGFGPDCFRIHGQVFHFVGPLTPEQGTRPQYGQFYILDTDGAAAERMGNPANAQCDPTVMRQLTTWPHTHNEYATSFKMIPVHNAGKLLQQFVVDAYVKLEQNRLNYARTHQKDFRVDNYRGLMDHLVSDETGEPPGQRVILPSSLQGSPRAMHQSYQDVVAIVAKYGKPDYFLTFTRKEITENLYPGQNSSDRPDLVARVFHEKLKVLHDYLLEKNVLRRVAAYVGVVEWQKRGLPHCHMLLIMIADAKPRTAEQVDPAVQAHLPDPVEDSRLFGTVARNMVHRRCGATNPTASCMVDGKCSKGYPKDFRETTDVNIDGYSKYRRPDDDCTVSIGGENFDNRHIVLYNRYFLLLLNAPINLEICGYVQAVKYLYKYAYKGPDRASLRLLQHNDIFLLDEILAHLNARYVCAPEAVHHIFIPVRNEKRYNERTRKWKPRGRGNCQIGRMFMTTPRDPERFSLRLLLLHRKNMHSFEDIPTVSNVLHPTFSDTAGALDLLHDDAHYERCLEEAAHFQLPAELRALFSYLLAFCDVAHPQSLFDRFKADMRTMCGLCAQRLHTIRRGILAYYDIYDKLAILQYDLSTRIVPPAQPRPEDTTIPTDYESH</sequence>
<accession>A0A0D6LGX5</accession>
<dbReference type="AlphaFoldDB" id="A0A0D6LGX5"/>
<dbReference type="PANTHER" id="PTHR10492">
    <property type="match status" value="1"/>
</dbReference>
<gene>
    <name evidence="2" type="ORF">ANCCEY_14018</name>
</gene>
<keyword evidence="3" id="KW-1185">Reference proteome</keyword>
<dbReference type="Proteomes" id="UP000054495">
    <property type="component" value="Unassembled WGS sequence"/>
</dbReference>
<dbReference type="Pfam" id="PF14214">
    <property type="entry name" value="Helitron_like_N"/>
    <property type="match status" value="1"/>
</dbReference>
<dbReference type="InterPro" id="IPR025476">
    <property type="entry name" value="Helitron_helicase-like"/>
</dbReference>
<name>A0A0D6LGX5_9BILA</name>
<dbReference type="PANTHER" id="PTHR10492:SF57">
    <property type="entry name" value="ATP-DEPENDENT DNA HELICASE"/>
    <property type="match status" value="1"/>
</dbReference>
<protein>
    <recommendedName>
        <fullName evidence="1">Helitron helicase-like domain-containing protein</fullName>
    </recommendedName>
</protein>
<organism evidence="2 3">
    <name type="scientific">Ancylostoma ceylanicum</name>
    <dbReference type="NCBI Taxonomy" id="53326"/>
    <lineage>
        <taxon>Eukaryota</taxon>
        <taxon>Metazoa</taxon>
        <taxon>Ecdysozoa</taxon>
        <taxon>Nematoda</taxon>
        <taxon>Chromadorea</taxon>
        <taxon>Rhabditida</taxon>
        <taxon>Rhabditina</taxon>
        <taxon>Rhabditomorpha</taxon>
        <taxon>Strongyloidea</taxon>
        <taxon>Ancylostomatidae</taxon>
        <taxon>Ancylostomatinae</taxon>
        <taxon>Ancylostoma</taxon>
    </lineage>
</organism>
<evidence type="ECO:0000313" key="2">
    <source>
        <dbReference type="EMBL" id="EPB66892.1"/>
    </source>
</evidence>